<evidence type="ECO:0000313" key="5">
    <source>
        <dbReference type="Proteomes" id="UP000012174"/>
    </source>
</evidence>
<dbReference type="AlphaFoldDB" id="M7SLP7"/>
<dbReference type="OrthoDB" id="2735536at2759"/>
<dbReference type="PANTHER" id="PTHR10366">
    <property type="entry name" value="NAD DEPENDENT EPIMERASE/DEHYDRATASE"/>
    <property type="match status" value="1"/>
</dbReference>
<gene>
    <name evidence="4" type="ORF">UCREL1_5692</name>
</gene>
<reference evidence="5" key="1">
    <citation type="journal article" date="2013" name="Genome Announc.">
        <title>Draft genome sequence of the grapevine dieback fungus Eutypa lata UCR-EL1.</title>
        <authorList>
            <person name="Blanco-Ulate B."/>
            <person name="Rolshausen P.E."/>
            <person name="Cantu D."/>
        </authorList>
    </citation>
    <scope>NUCLEOTIDE SEQUENCE [LARGE SCALE GENOMIC DNA]</scope>
    <source>
        <strain evidence="5">UCR-EL1</strain>
    </source>
</reference>
<organism evidence="4 5">
    <name type="scientific">Eutypa lata (strain UCR-EL1)</name>
    <name type="common">Grapevine dieback disease fungus</name>
    <name type="synonym">Eutypa armeniacae</name>
    <dbReference type="NCBI Taxonomy" id="1287681"/>
    <lineage>
        <taxon>Eukaryota</taxon>
        <taxon>Fungi</taxon>
        <taxon>Dikarya</taxon>
        <taxon>Ascomycota</taxon>
        <taxon>Pezizomycotina</taxon>
        <taxon>Sordariomycetes</taxon>
        <taxon>Xylariomycetidae</taxon>
        <taxon>Xylariales</taxon>
        <taxon>Diatrypaceae</taxon>
        <taxon>Eutypa</taxon>
    </lineage>
</organism>
<feature type="domain" description="NAD-dependent epimerase/dehydratase" evidence="3">
    <location>
        <begin position="15"/>
        <end position="51"/>
    </location>
</feature>
<dbReference type="PANTHER" id="PTHR10366:SF562">
    <property type="entry name" value="ALDEHYDE REDUCTASE II (AFU_ORTHOLOGUE AFUA_1G11360)"/>
    <property type="match status" value="1"/>
</dbReference>
<keyword evidence="1" id="KW-0560">Oxidoreductase</keyword>
<dbReference type="Gene3D" id="3.40.50.720">
    <property type="entry name" value="NAD(P)-binding Rossmann-like Domain"/>
    <property type="match status" value="2"/>
</dbReference>
<accession>M7SLP7</accession>
<dbReference type="GO" id="GO:0016616">
    <property type="term" value="F:oxidoreductase activity, acting on the CH-OH group of donors, NAD or NADP as acceptor"/>
    <property type="evidence" value="ECO:0007669"/>
    <property type="project" value="TreeGrafter"/>
</dbReference>
<dbReference type="Pfam" id="PF01370">
    <property type="entry name" value="Epimerase"/>
    <property type="match status" value="1"/>
</dbReference>
<dbReference type="SUPFAM" id="SSF51735">
    <property type="entry name" value="NAD(P)-binding Rossmann-fold domains"/>
    <property type="match status" value="1"/>
</dbReference>
<name>M7SLP7_EUTLA</name>
<protein>
    <submittedName>
        <fullName evidence="4">Putative aldehyde reductase protein</fullName>
    </submittedName>
</protein>
<dbReference type="InterPro" id="IPR001509">
    <property type="entry name" value="Epimerase_deHydtase"/>
</dbReference>
<dbReference type="HOGENOM" id="CLU_007383_9_2_1"/>
<dbReference type="Proteomes" id="UP000012174">
    <property type="component" value="Unassembled WGS sequence"/>
</dbReference>
<dbReference type="eggNOG" id="KOG1502">
    <property type="taxonomic scope" value="Eukaryota"/>
</dbReference>
<dbReference type="EMBL" id="KB706463">
    <property type="protein sequence ID" value="EMR67309.1"/>
    <property type="molecule type" value="Genomic_DNA"/>
</dbReference>
<keyword evidence="5" id="KW-1185">Reference proteome</keyword>
<comment type="similarity">
    <text evidence="2">Belongs to the NAD(P)-dependent epimerase/dehydratase family. Dihydroflavonol-4-reductase subfamily.</text>
</comment>
<proteinExistence type="inferred from homology"/>
<dbReference type="STRING" id="1287681.M7SLP7"/>
<sequence length="300" mass="33032">MSPIDRPAIPRSSIVLVTGVNGFLGSHIADKFLQFGYRVRGTTRNPDKNAWMSKLFDNKFGVGKFELESGTVNALAAASKEPSVKRFVLTSSSASALIPKPNNPITVTTGTWNNETIEFAYRDPPYEPDRAYPVYAASKTLSEKEAWKFMKEQRPTFTLNSVLPNINFGASLDLVNQGHPSTSGMVAGLFKGNAEPLAGLPAQYFVDVEDTALLHVAAAIDPSVDSERIFAFAEPVNGDGMLTVLRELYPQRVFPANFQAEKDLSDILPRKRAEELLRAMGKDGWTSLKESLRNNTEDLM</sequence>
<dbReference type="InterPro" id="IPR050425">
    <property type="entry name" value="NAD(P)_dehydrat-like"/>
</dbReference>
<dbReference type="InterPro" id="IPR036291">
    <property type="entry name" value="NAD(P)-bd_dom_sf"/>
</dbReference>
<evidence type="ECO:0000256" key="2">
    <source>
        <dbReference type="ARBA" id="ARBA00023445"/>
    </source>
</evidence>
<dbReference type="OMA" id="YTWRGVQ"/>
<dbReference type="KEGG" id="ela:UCREL1_5692"/>
<evidence type="ECO:0000313" key="4">
    <source>
        <dbReference type="EMBL" id="EMR67309.1"/>
    </source>
</evidence>
<evidence type="ECO:0000256" key="1">
    <source>
        <dbReference type="ARBA" id="ARBA00023002"/>
    </source>
</evidence>
<evidence type="ECO:0000259" key="3">
    <source>
        <dbReference type="Pfam" id="PF01370"/>
    </source>
</evidence>